<sequence>MLLLTLLIKYDAAFSGRDGLDHLADGLRHSSLTGMCLALWVKLMKSGLGRFGFAGLRSIRLGRYIAGNNGALFF</sequence>
<evidence type="ECO:0000313" key="2">
    <source>
        <dbReference type="Proteomes" id="UP000054683"/>
    </source>
</evidence>
<accession>A0A158HRL0</accession>
<dbReference type="AlphaFoldDB" id="A0A158HRL0"/>
<dbReference type="Proteomes" id="UP000054683">
    <property type="component" value="Unassembled WGS sequence"/>
</dbReference>
<gene>
    <name evidence="1" type="ORF">AWB69_04690</name>
</gene>
<reference evidence="1 2" key="1">
    <citation type="submission" date="2016-01" db="EMBL/GenBank/DDBJ databases">
        <authorList>
            <person name="Oliw E.H."/>
        </authorList>
    </citation>
    <scope>NUCLEOTIDE SEQUENCE [LARGE SCALE GENOMIC DNA]</scope>
    <source>
        <strain evidence="1">LMG 27134</strain>
    </source>
</reference>
<evidence type="ECO:0000313" key="1">
    <source>
        <dbReference type="EMBL" id="SAL46687.1"/>
    </source>
</evidence>
<name>A0A158HRL0_9BURK</name>
<protein>
    <submittedName>
        <fullName evidence="1">Uncharacterized protein</fullName>
    </submittedName>
</protein>
<organism evidence="1 2">
    <name type="scientific">Caballeronia udeis</name>
    <dbReference type="NCBI Taxonomy" id="1232866"/>
    <lineage>
        <taxon>Bacteria</taxon>
        <taxon>Pseudomonadati</taxon>
        <taxon>Pseudomonadota</taxon>
        <taxon>Betaproteobacteria</taxon>
        <taxon>Burkholderiales</taxon>
        <taxon>Burkholderiaceae</taxon>
        <taxon>Caballeronia</taxon>
    </lineage>
</organism>
<dbReference type="EMBL" id="FCOK02000034">
    <property type="protein sequence ID" value="SAL46687.1"/>
    <property type="molecule type" value="Genomic_DNA"/>
</dbReference>
<proteinExistence type="predicted"/>